<dbReference type="Proteomes" id="UP001371456">
    <property type="component" value="Unassembled WGS sequence"/>
</dbReference>
<evidence type="ECO:0000313" key="2">
    <source>
        <dbReference type="Proteomes" id="UP001371456"/>
    </source>
</evidence>
<reference evidence="1 2" key="1">
    <citation type="submission" date="2024-02" db="EMBL/GenBank/DDBJ databases">
        <title>de novo genome assembly of Solanum bulbocastanum strain 11H21.</title>
        <authorList>
            <person name="Hosaka A.J."/>
        </authorList>
    </citation>
    <scope>NUCLEOTIDE SEQUENCE [LARGE SCALE GENOMIC DNA]</scope>
    <source>
        <tissue evidence="1">Young leaves</tissue>
    </source>
</reference>
<proteinExistence type="predicted"/>
<accession>A0AAN8T5D9</accession>
<comment type="caution">
    <text evidence="1">The sequence shown here is derived from an EMBL/GenBank/DDBJ whole genome shotgun (WGS) entry which is preliminary data.</text>
</comment>
<keyword evidence="2" id="KW-1185">Reference proteome</keyword>
<evidence type="ECO:0000313" key="1">
    <source>
        <dbReference type="EMBL" id="KAK6777486.1"/>
    </source>
</evidence>
<dbReference type="EMBL" id="JBANQN010000010">
    <property type="protein sequence ID" value="KAK6777486.1"/>
    <property type="molecule type" value="Genomic_DNA"/>
</dbReference>
<sequence>MGLRFRMGERKVFKSAEIPRQPQQELNVQAIADTNAEAEAAIAQAKAIIVEIEIVVTMAEEALRRQSFSFNMLNS</sequence>
<organism evidence="1 2">
    <name type="scientific">Solanum bulbocastanum</name>
    <name type="common">Wild potato</name>
    <dbReference type="NCBI Taxonomy" id="147425"/>
    <lineage>
        <taxon>Eukaryota</taxon>
        <taxon>Viridiplantae</taxon>
        <taxon>Streptophyta</taxon>
        <taxon>Embryophyta</taxon>
        <taxon>Tracheophyta</taxon>
        <taxon>Spermatophyta</taxon>
        <taxon>Magnoliopsida</taxon>
        <taxon>eudicotyledons</taxon>
        <taxon>Gunneridae</taxon>
        <taxon>Pentapetalae</taxon>
        <taxon>asterids</taxon>
        <taxon>lamiids</taxon>
        <taxon>Solanales</taxon>
        <taxon>Solanaceae</taxon>
        <taxon>Solanoideae</taxon>
        <taxon>Solaneae</taxon>
        <taxon>Solanum</taxon>
    </lineage>
</organism>
<name>A0AAN8T5D9_SOLBU</name>
<dbReference type="AlphaFoldDB" id="A0AAN8T5D9"/>
<protein>
    <submittedName>
        <fullName evidence="1">Uncharacterized protein</fullName>
    </submittedName>
</protein>
<gene>
    <name evidence="1" type="ORF">RDI58_024203</name>
</gene>